<dbReference type="InterPro" id="IPR026268">
    <property type="entry name" value="RseC"/>
</dbReference>
<dbReference type="RefSeq" id="WP_070986772.1">
    <property type="nucleotide sequence ID" value="NZ_MKJU01000030.1"/>
</dbReference>
<dbReference type="InterPro" id="IPR007359">
    <property type="entry name" value="SigmaE_reg_RseC_MucC"/>
</dbReference>
<organism evidence="2 3">
    <name type="scientific">Pseudoalteromonas amylolytica</name>
    <dbReference type="NCBI Taxonomy" id="1859457"/>
    <lineage>
        <taxon>Bacteria</taxon>
        <taxon>Pseudomonadati</taxon>
        <taxon>Pseudomonadota</taxon>
        <taxon>Gammaproteobacteria</taxon>
        <taxon>Alteromonadales</taxon>
        <taxon>Pseudoalteromonadaceae</taxon>
        <taxon>Pseudoalteromonas</taxon>
    </lineage>
</organism>
<keyword evidence="3" id="KW-1185">Reference proteome</keyword>
<keyword evidence="1" id="KW-0472">Membrane</keyword>
<comment type="caution">
    <text evidence="2">The sequence shown here is derived from an EMBL/GenBank/DDBJ whole genome shotgun (WGS) entry which is preliminary data.</text>
</comment>
<proteinExistence type="predicted"/>
<protein>
    <submittedName>
        <fullName evidence="2">Regulator</fullName>
    </submittedName>
</protein>
<dbReference type="Proteomes" id="UP000179786">
    <property type="component" value="Unassembled WGS sequence"/>
</dbReference>
<evidence type="ECO:0000313" key="3">
    <source>
        <dbReference type="Proteomes" id="UP000179786"/>
    </source>
</evidence>
<dbReference type="EMBL" id="MKJU01000030">
    <property type="protein sequence ID" value="OHU88859.1"/>
    <property type="molecule type" value="Genomic_DNA"/>
</dbReference>
<dbReference type="STRING" id="1859457.BET10_18760"/>
<dbReference type="PANTHER" id="PTHR35867">
    <property type="entry name" value="PROTEIN RSEC"/>
    <property type="match status" value="1"/>
</dbReference>
<gene>
    <name evidence="2" type="ORF">BET10_18760</name>
</gene>
<sequence>MIEQTLTVVSVSGTTAYLEAEQKPACEGCNGKCGSQVFSKLFGTHNKTFPIKVDNTLEIGQKVKLSLDDSKVVNHAFYVYMLPLMMAFIFVFIASLGLALSEPWQIFLALAGGFLGYLFAKKRVQSIKHDVKVVKIYPISMAVTQIDGD</sequence>
<dbReference type="OrthoDB" id="6299046at2"/>
<keyword evidence="1" id="KW-0812">Transmembrane</keyword>
<evidence type="ECO:0000256" key="1">
    <source>
        <dbReference type="SAM" id="Phobius"/>
    </source>
</evidence>
<keyword evidence="1" id="KW-1133">Transmembrane helix</keyword>
<name>A0A1S1MRA6_9GAMM</name>
<dbReference type="AlphaFoldDB" id="A0A1S1MRA6"/>
<reference evidence="2 3" key="1">
    <citation type="submission" date="2016-09" db="EMBL/GenBank/DDBJ databases">
        <title>Pseudoalteromonas amylolytica sp. nov., isolated from the surface seawater.</title>
        <authorList>
            <person name="Wu Y.-H."/>
            <person name="Cheng H."/>
            <person name="Jin X.-B."/>
            <person name="Wang C.-S."/>
            <person name="Xu X.-W."/>
        </authorList>
    </citation>
    <scope>NUCLEOTIDE SEQUENCE [LARGE SCALE GENOMIC DNA]</scope>
    <source>
        <strain evidence="2 3">JW1</strain>
    </source>
</reference>
<feature type="transmembrane region" description="Helical" evidence="1">
    <location>
        <begin position="104"/>
        <end position="120"/>
    </location>
</feature>
<accession>A0A1S1MRA6</accession>
<dbReference type="PIRSF" id="PIRSF004923">
    <property type="entry name" value="RseC"/>
    <property type="match status" value="1"/>
</dbReference>
<evidence type="ECO:0000313" key="2">
    <source>
        <dbReference type="EMBL" id="OHU88859.1"/>
    </source>
</evidence>
<dbReference type="PANTHER" id="PTHR35867:SF1">
    <property type="entry name" value="PROTEIN RSEC"/>
    <property type="match status" value="1"/>
</dbReference>
<dbReference type="Pfam" id="PF04246">
    <property type="entry name" value="RseC_MucC"/>
    <property type="match status" value="1"/>
</dbReference>
<feature type="transmembrane region" description="Helical" evidence="1">
    <location>
        <begin position="77"/>
        <end position="98"/>
    </location>
</feature>